<dbReference type="SUPFAM" id="SSF69593">
    <property type="entry name" value="Glycerol-3-phosphate (1)-acyltransferase"/>
    <property type="match status" value="1"/>
</dbReference>
<dbReference type="CDD" id="cd07989">
    <property type="entry name" value="LPLAT_AGPAT-like"/>
    <property type="match status" value="1"/>
</dbReference>
<keyword evidence="6 7" id="KW-0012">Acyltransferase</keyword>
<evidence type="ECO:0000313" key="10">
    <source>
        <dbReference type="Proteomes" id="UP001198962"/>
    </source>
</evidence>
<evidence type="ECO:0000256" key="4">
    <source>
        <dbReference type="ARBA" id="ARBA00022679"/>
    </source>
</evidence>
<dbReference type="Pfam" id="PF01553">
    <property type="entry name" value="Acyltransferase"/>
    <property type="match status" value="1"/>
</dbReference>
<comment type="caution">
    <text evidence="9">The sequence shown here is derived from an EMBL/GenBank/DDBJ whole genome shotgun (WGS) entry which is preliminary data.</text>
</comment>
<dbReference type="PANTHER" id="PTHR10434">
    <property type="entry name" value="1-ACYL-SN-GLYCEROL-3-PHOSPHATE ACYLTRANSFERASE"/>
    <property type="match status" value="1"/>
</dbReference>
<comment type="domain">
    <text evidence="7">The HXXXXD motif is essential for acyltransferase activity and may constitute the binding site for the phosphate moiety of the glycerol-3-phosphate.</text>
</comment>
<dbReference type="NCBIfam" id="TIGR00530">
    <property type="entry name" value="AGP_acyltrn"/>
    <property type="match status" value="1"/>
</dbReference>
<evidence type="ECO:0000256" key="5">
    <source>
        <dbReference type="ARBA" id="ARBA00023098"/>
    </source>
</evidence>
<evidence type="ECO:0000259" key="8">
    <source>
        <dbReference type="SMART" id="SM00563"/>
    </source>
</evidence>
<dbReference type="EC" id="2.3.1.51" evidence="7"/>
<evidence type="ECO:0000256" key="3">
    <source>
        <dbReference type="ARBA" id="ARBA00022516"/>
    </source>
</evidence>
<comment type="similarity">
    <text evidence="2 7">Belongs to the 1-acyl-sn-glycerol-3-phosphate acyltransferase family.</text>
</comment>
<dbReference type="GO" id="GO:0016020">
    <property type="term" value="C:membrane"/>
    <property type="evidence" value="ECO:0007669"/>
    <property type="project" value="InterPro"/>
</dbReference>
<proteinExistence type="inferred from homology"/>
<evidence type="ECO:0000256" key="2">
    <source>
        <dbReference type="ARBA" id="ARBA00008655"/>
    </source>
</evidence>
<keyword evidence="7" id="KW-0594">Phospholipid biosynthesis</keyword>
<keyword evidence="10" id="KW-1185">Reference proteome</keyword>
<keyword evidence="3 7" id="KW-0444">Lipid biosynthesis</keyword>
<feature type="domain" description="Phospholipid/glycerol acyltransferase" evidence="8">
    <location>
        <begin position="73"/>
        <end position="190"/>
    </location>
</feature>
<dbReference type="RefSeq" id="WP_308450300.1">
    <property type="nucleotide sequence ID" value="NZ_JAJEPU010000001.1"/>
</dbReference>
<comment type="pathway">
    <text evidence="1">Lipid metabolism.</text>
</comment>
<gene>
    <name evidence="9" type="ORF">LKD32_00680</name>
</gene>
<evidence type="ECO:0000256" key="1">
    <source>
        <dbReference type="ARBA" id="ARBA00005189"/>
    </source>
</evidence>
<evidence type="ECO:0000256" key="6">
    <source>
        <dbReference type="ARBA" id="ARBA00023315"/>
    </source>
</evidence>
<dbReference type="GO" id="GO:0003841">
    <property type="term" value="F:1-acylglycerol-3-phosphate O-acyltransferase activity"/>
    <property type="evidence" value="ECO:0007669"/>
    <property type="project" value="UniProtKB-UniRule"/>
</dbReference>
<keyword evidence="5 7" id="KW-0443">Lipid metabolism</keyword>
<dbReference type="EMBL" id="JAJEPU010000001">
    <property type="protein sequence ID" value="MCC2163407.1"/>
    <property type="molecule type" value="Genomic_DNA"/>
</dbReference>
<dbReference type="SMART" id="SM00563">
    <property type="entry name" value="PlsC"/>
    <property type="match status" value="1"/>
</dbReference>
<name>A0AAE3AQG0_9FIRM</name>
<evidence type="ECO:0000256" key="7">
    <source>
        <dbReference type="RuleBase" id="RU361267"/>
    </source>
</evidence>
<reference evidence="9" key="1">
    <citation type="submission" date="2021-10" db="EMBL/GenBank/DDBJ databases">
        <title>Anaerobic single-cell dispensing facilitates the cultivation of human gut bacteria.</title>
        <authorList>
            <person name="Afrizal A."/>
        </authorList>
    </citation>
    <scope>NUCLEOTIDE SEQUENCE</scope>
    <source>
        <strain evidence="9">CLA-AA-H274</strain>
    </source>
</reference>
<dbReference type="InterPro" id="IPR004552">
    <property type="entry name" value="AGP_acyltrans"/>
</dbReference>
<evidence type="ECO:0000313" key="9">
    <source>
        <dbReference type="EMBL" id="MCC2163407.1"/>
    </source>
</evidence>
<accession>A0AAE3AQG0</accession>
<comment type="catalytic activity">
    <reaction evidence="7">
        <text>a 1-acyl-sn-glycero-3-phosphate + an acyl-CoA = a 1,2-diacyl-sn-glycero-3-phosphate + CoA</text>
        <dbReference type="Rhea" id="RHEA:19709"/>
        <dbReference type="ChEBI" id="CHEBI:57287"/>
        <dbReference type="ChEBI" id="CHEBI:57970"/>
        <dbReference type="ChEBI" id="CHEBI:58342"/>
        <dbReference type="ChEBI" id="CHEBI:58608"/>
        <dbReference type="EC" id="2.3.1.51"/>
    </reaction>
</comment>
<organism evidence="9 10">
    <name type="scientific">Brotaphodocola catenula</name>
    <dbReference type="NCBI Taxonomy" id="2885361"/>
    <lineage>
        <taxon>Bacteria</taxon>
        <taxon>Bacillati</taxon>
        <taxon>Bacillota</taxon>
        <taxon>Clostridia</taxon>
        <taxon>Lachnospirales</taxon>
        <taxon>Lachnospiraceae</taxon>
        <taxon>Brotaphodocola</taxon>
    </lineage>
</organism>
<sequence length="248" mass="28509">MIRLILVAFFLIAFLILSAIPLLIGEYLIYKNDEKKQQEYCLKVAQAMFRMLLRLTGSKITVRGRERIPEGAVLYVGNHRSYFDILVGYTMVPGLTGFVAKKEMETWPILSDWMRNVNCLFLNRKDIKEGLKTILEGIEKVKSGVSIWIFPEGTRCQEKDPLKMLPFKEGSMKIAEKSGCPVIPVAITGTRDIWENHLPFIRPSKITIEFGEPIYIKELPLADRKHLGALAQNRILEMLEKEQKIRRA</sequence>
<keyword evidence="7" id="KW-1208">Phospholipid metabolism</keyword>
<dbReference type="InterPro" id="IPR002123">
    <property type="entry name" value="Plipid/glycerol_acylTrfase"/>
</dbReference>
<dbReference type="GO" id="GO:0006654">
    <property type="term" value="P:phosphatidic acid biosynthetic process"/>
    <property type="evidence" value="ECO:0007669"/>
    <property type="project" value="TreeGrafter"/>
</dbReference>
<dbReference type="PANTHER" id="PTHR10434:SF64">
    <property type="entry name" value="1-ACYL-SN-GLYCEROL-3-PHOSPHATE ACYLTRANSFERASE-RELATED"/>
    <property type="match status" value="1"/>
</dbReference>
<dbReference type="AlphaFoldDB" id="A0AAE3AQG0"/>
<dbReference type="Proteomes" id="UP001198962">
    <property type="component" value="Unassembled WGS sequence"/>
</dbReference>
<protein>
    <recommendedName>
        <fullName evidence="7">1-acyl-sn-glycerol-3-phosphate acyltransferase</fullName>
        <ecNumber evidence="7">2.3.1.51</ecNumber>
    </recommendedName>
</protein>
<keyword evidence="4 7" id="KW-0808">Transferase</keyword>